<proteinExistence type="predicted"/>
<sequence>MSAAILDWAGVRFDMNPARAVSLAITLDFDGPQPGFFGAPSARRKAMQSGGFTGDTRQGGSCNCEVLEITPHCNGTHTECVGHITEARATVSQQIGTVLCPALLLSIQPARLDSTEDSGPGKADGSDPVISKKALEAAWQLQAPATPPQALILRTLPNSPDKARRDWMEGPTPPWITREAAQWIVDQGIDHLLVDMPSVDRGDDDGELVTHRIFWGLPAGSRKLIEAERPQASVTEMIFAADAVLDGFYLLNLQYPDFSTDATPSKPLLHPLAD</sequence>
<dbReference type="SUPFAM" id="SSF102198">
    <property type="entry name" value="Putative cyclase"/>
    <property type="match status" value="1"/>
</dbReference>
<evidence type="ECO:0000313" key="2">
    <source>
        <dbReference type="Proteomes" id="UP001239019"/>
    </source>
</evidence>
<reference evidence="1 2" key="1">
    <citation type="submission" date="2023-08" db="EMBL/GenBank/DDBJ databases">
        <title>Whole-genome sequencing of halo(alkali)philic microorganisms from hypersaline lakes.</title>
        <authorList>
            <person name="Sorokin D.Y."/>
            <person name="Abbas B."/>
            <person name="Merkel A.Y."/>
        </authorList>
    </citation>
    <scope>NUCLEOTIDE SEQUENCE [LARGE SCALE GENOMIC DNA]</scope>
    <source>
        <strain evidence="1 2">AB-CW4</strain>
    </source>
</reference>
<dbReference type="InterPro" id="IPR037175">
    <property type="entry name" value="KFase_sf"/>
</dbReference>
<dbReference type="Pfam" id="PF04199">
    <property type="entry name" value="Cyclase"/>
    <property type="match status" value="1"/>
</dbReference>
<dbReference type="EMBL" id="JAVDDT010000001">
    <property type="protein sequence ID" value="MDQ2068781.1"/>
    <property type="molecule type" value="Genomic_DNA"/>
</dbReference>
<dbReference type="InterPro" id="IPR007325">
    <property type="entry name" value="KFase/CYL"/>
</dbReference>
<gene>
    <name evidence="1" type="ORF">RBH19_02695</name>
</gene>
<protein>
    <submittedName>
        <fullName evidence="1">Cyclase family protein</fullName>
        <ecNumber evidence="1">3.5.-.-</ecNumber>
    </submittedName>
</protein>
<dbReference type="EC" id="3.5.-.-" evidence="1"/>
<dbReference type="Gene3D" id="3.50.30.50">
    <property type="entry name" value="Putative cyclase"/>
    <property type="match status" value="1"/>
</dbReference>
<organism evidence="1 2">
    <name type="scientific">Natronospira bacteriovora</name>
    <dbReference type="NCBI Taxonomy" id="3069753"/>
    <lineage>
        <taxon>Bacteria</taxon>
        <taxon>Pseudomonadati</taxon>
        <taxon>Pseudomonadota</taxon>
        <taxon>Gammaproteobacteria</taxon>
        <taxon>Natronospirales</taxon>
        <taxon>Natronospiraceae</taxon>
        <taxon>Natronospira</taxon>
    </lineage>
</organism>
<keyword evidence="2" id="KW-1185">Reference proteome</keyword>
<keyword evidence="1" id="KW-0378">Hydrolase</keyword>
<dbReference type="RefSeq" id="WP_306727257.1">
    <property type="nucleotide sequence ID" value="NZ_JAVDDT010000001.1"/>
</dbReference>
<evidence type="ECO:0000313" key="1">
    <source>
        <dbReference type="EMBL" id="MDQ2068781.1"/>
    </source>
</evidence>
<comment type="caution">
    <text evidence="1">The sequence shown here is derived from an EMBL/GenBank/DDBJ whole genome shotgun (WGS) entry which is preliminary data.</text>
</comment>
<dbReference type="Proteomes" id="UP001239019">
    <property type="component" value="Unassembled WGS sequence"/>
</dbReference>
<name>A0ABU0W486_9GAMM</name>
<dbReference type="GO" id="GO:0016787">
    <property type="term" value="F:hydrolase activity"/>
    <property type="evidence" value="ECO:0007669"/>
    <property type="project" value="UniProtKB-KW"/>
</dbReference>
<accession>A0ABU0W486</accession>